<dbReference type="EMBL" id="JAKLWS010000015">
    <property type="protein sequence ID" value="MCG2589384.1"/>
    <property type="molecule type" value="Genomic_DNA"/>
</dbReference>
<sequence length="46" mass="5194">MFKADNHTTVIPDLIRDLLPLFAHGDSGSKAGMTYCTFVFYLNQPF</sequence>
<proteinExistence type="predicted"/>
<name>A0ABS9KEW2_9BACT</name>
<evidence type="ECO:0000313" key="2">
    <source>
        <dbReference type="Proteomes" id="UP001165366"/>
    </source>
</evidence>
<gene>
    <name evidence="1" type="ORF">L6773_12465</name>
</gene>
<evidence type="ECO:0000313" key="1">
    <source>
        <dbReference type="EMBL" id="MCG2589384.1"/>
    </source>
</evidence>
<accession>A0ABS9KEW2</accession>
<comment type="caution">
    <text evidence="1">The sequence shown here is derived from an EMBL/GenBank/DDBJ whole genome shotgun (WGS) entry which is preliminary data.</text>
</comment>
<dbReference type="Proteomes" id="UP001165366">
    <property type="component" value="Unassembled WGS sequence"/>
</dbReference>
<protein>
    <submittedName>
        <fullName evidence="1">Uncharacterized protein</fullName>
    </submittedName>
</protein>
<reference evidence="1" key="2">
    <citation type="submission" date="2024-05" db="EMBL/GenBank/DDBJ databases">
        <title>Rhodohalobacter halophilus gen. nov., sp. nov., a moderately halophilic member of the family Balneolaceae.</title>
        <authorList>
            <person name="Xia J."/>
        </authorList>
    </citation>
    <scope>NUCLEOTIDE SEQUENCE</scope>
    <source>
        <strain evidence="1">WB101</strain>
    </source>
</reference>
<reference evidence="1" key="1">
    <citation type="submission" date="2022-01" db="EMBL/GenBank/DDBJ databases">
        <authorList>
            <person name="Wang Y."/>
        </authorList>
    </citation>
    <scope>NUCLEOTIDE SEQUENCE</scope>
    <source>
        <strain evidence="1">WB101</strain>
    </source>
</reference>
<keyword evidence="2" id="KW-1185">Reference proteome</keyword>
<organism evidence="1 2">
    <name type="scientific">Rhodohalobacter sulfatireducens</name>
    <dbReference type="NCBI Taxonomy" id="2911366"/>
    <lineage>
        <taxon>Bacteria</taxon>
        <taxon>Pseudomonadati</taxon>
        <taxon>Balneolota</taxon>
        <taxon>Balneolia</taxon>
        <taxon>Balneolales</taxon>
        <taxon>Balneolaceae</taxon>
        <taxon>Rhodohalobacter</taxon>
    </lineage>
</organism>